<sequence length="54" mass="5846">MTEPGAIVARPRPAPVCDAFDGDLPSHVAKAEESDVRQAPGRPGREDVFVMQRD</sequence>
<accession>A0A917TNB1</accession>
<gene>
    <name evidence="2" type="ORF">GCM10007977_034100</name>
</gene>
<organism evidence="2 3">
    <name type="scientific">Dactylosporangium sucinum</name>
    <dbReference type="NCBI Taxonomy" id="1424081"/>
    <lineage>
        <taxon>Bacteria</taxon>
        <taxon>Bacillati</taxon>
        <taxon>Actinomycetota</taxon>
        <taxon>Actinomycetes</taxon>
        <taxon>Micromonosporales</taxon>
        <taxon>Micromonosporaceae</taxon>
        <taxon>Dactylosporangium</taxon>
    </lineage>
</organism>
<dbReference type="Proteomes" id="UP000642070">
    <property type="component" value="Unassembled WGS sequence"/>
</dbReference>
<protein>
    <submittedName>
        <fullName evidence="2">Uncharacterized protein</fullName>
    </submittedName>
</protein>
<evidence type="ECO:0000256" key="1">
    <source>
        <dbReference type="SAM" id="MobiDB-lite"/>
    </source>
</evidence>
<comment type="caution">
    <text evidence="2">The sequence shown here is derived from an EMBL/GenBank/DDBJ whole genome shotgun (WGS) entry which is preliminary data.</text>
</comment>
<evidence type="ECO:0000313" key="2">
    <source>
        <dbReference type="EMBL" id="GGM30016.1"/>
    </source>
</evidence>
<feature type="compositionally biased region" description="Basic and acidic residues" evidence="1">
    <location>
        <begin position="43"/>
        <end position="54"/>
    </location>
</feature>
<feature type="region of interest" description="Disordered" evidence="1">
    <location>
        <begin position="31"/>
        <end position="54"/>
    </location>
</feature>
<reference evidence="2" key="1">
    <citation type="journal article" date="2014" name="Int. J. Syst. Evol. Microbiol.">
        <title>Complete genome sequence of Corynebacterium casei LMG S-19264T (=DSM 44701T), isolated from a smear-ripened cheese.</title>
        <authorList>
            <consortium name="US DOE Joint Genome Institute (JGI-PGF)"/>
            <person name="Walter F."/>
            <person name="Albersmeier A."/>
            <person name="Kalinowski J."/>
            <person name="Ruckert C."/>
        </authorList>
    </citation>
    <scope>NUCLEOTIDE SEQUENCE</scope>
    <source>
        <strain evidence="2">JCM 19831</strain>
    </source>
</reference>
<evidence type="ECO:0000313" key="3">
    <source>
        <dbReference type="Proteomes" id="UP000642070"/>
    </source>
</evidence>
<proteinExistence type="predicted"/>
<reference evidence="2" key="2">
    <citation type="submission" date="2020-09" db="EMBL/GenBank/DDBJ databases">
        <authorList>
            <person name="Sun Q."/>
            <person name="Ohkuma M."/>
        </authorList>
    </citation>
    <scope>NUCLEOTIDE SEQUENCE</scope>
    <source>
        <strain evidence="2">JCM 19831</strain>
    </source>
</reference>
<name>A0A917TNB1_9ACTN</name>
<dbReference type="RefSeq" id="WP_190250809.1">
    <property type="nucleotide sequence ID" value="NZ_BMPI01000014.1"/>
</dbReference>
<keyword evidence="3" id="KW-1185">Reference proteome</keyword>
<dbReference type="EMBL" id="BMPI01000014">
    <property type="protein sequence ID" value="GGM30016.1"/>
    <property type="molecule type" value="Genomic_DNA"/>
</dbReference>
<dbReference type="AlphaFoldDB" id="A0A917TNB1"/>